<organism evidence="1 2">
    <name type="scientific">Nicotiana tabacum</name>
    <name type="common">Common tobacco</name>
    <dbReference type="NCBI Taxonomy" id="4097"/>
    <lineage>
        <taxon>Eukaryota</taxon>
        <taxon>Viridiplantae</taxon>
        <taxon>Streptophyta</taxon>
        <taxon>Embryophyta</taxon>
        <taxon>Tracheophyta</taxon>
        <taxon>Spermatophyta</taxon>
        <taxon>Magnoliopsida</taxon>
        <taxon>eudicotyledons</taxon>
        <taxon>Gunneridae</taxon>
        <taxon>Pentapetalae</taxon>
        <taxon>asterids</taxon>
        <taxon>lamiids</taxon>
        <taxon>Solanales</taxon>
        <taxon>Solanaceae</taxon>
        <taxon>Nicotianoideae</taxon>
        <taxon>Nicotianeae</taxon>
        <taxon>Nicotiana</taxon>
    </lineage>
</organism>
<name>A0AC58TGK3_TOBAC</name>
<reference evidence="2" key="2">
    <citation type="submission" date="2025-08" db="UniProtKB">
        <authorList>
            <consortium name="RefSeq"/>
        </authorList>
    </citation>
    <scope>IDENTIFICATION</scope>
    <source>
        <tissue evidence="2">Leaf</tissue>
    </source>
</reference>
<evidence type="ECO:0000313" key="1">
    <source>
        <dbReference type="Proteomes" id="UP000790787"/>
    </source>
</evidence>
<dbReference type="Proteomes" id="UP000790787">
    <property type="component" value="Chromosome 20"/>
</dbReference>
<proteinExistence type="predicted"/>
<protein>
    <submittedName>
        <fullName evidence="2">Protein FAR1-RELATED SEQUENCE 5-like</fullName>
    </submittedName>
</protein>
<accession>A0AC58TGK3</accession>
<evidence type="ECO:0000313" key="2">
    <source>
        <dbReference type="RefSeq" id="XP_075096349.1"/>
    </source>
</evidence>
<dbReference type="RefSeq" id="XP_075096349.1">
    <property type="nucleotide sequence ID" value="XM_075240248.1"/>
</dbReference>
<keyword evidence="1" id="KW-1185">Reference proteome</keyword>
<gene>
    <name evidence="2" type="primary">LOC142174452</name>
</gene>
<reference evidence="1" key="1">
    <citation type="journal article" date="2014" name="Nat. Commun.">
        <title>The tobacco genome sequence and its comparison with those of tomato and potato.</title>
        <authorList>
            <person name="Sierro N."/>
            <person name="Battey J.N."/>
            <person name="Ouadi S."/>
            <person name="Bakaher N."/>
            <person name="Bovet L."/>
            <person name="Willig A."/>
            <person name="Goepfert S."/>
            <person name="Peitsch M.C."/>
            <person name="Ivanov N.V."/>
        </authorList>
    </citation>
    <scope>NUCLEOTIDE SEQUENCE [LARGE SCALE GENOMIC DNA]</scope>
</reference>
<sequence>MVNAGIKPTATYSYLAEEAGGVDVLGYSKKDCFNFIHQLIKSKVEAGDAQSVVNEFNNRQANETLFYWDVQLDLEGRIANFFWRDGRSRIDYEIFGDVVSFDTTYRTNKYRMICAPFIGINHHWQNIIFGCAFLSDESAESFKWLFSTFLKSMGECSISFGLT</sequence>